<proteinExistence type="predicted"/>
<name>A0AAV2JYX1_KNICA</name>
<protein>
    <submittedName>
        <fullName evidence="2">Uncharacterized protein</fullName>
    </submittedName>
</protein>
<evidence type="ECO:0000256" key="1">
    <source>
        <dbReference type="SAM" id="MobiDB-lite"/>
    </source>
</evidence>
<accession>A0AAV2JYX1</accession>
<evidence type="ECO:0000313" key="2">
    <source>
        <dbReference type="EMBL" id="CAL1581860.1"/>
    </source>
</evidence>
<dbReference type="Proteomes" id="UP001497482">
    <property type="component" value="Chromosome 15"/>
</dbReference>
<dbReference type="AlphaFoldDB" id="A0AAV2JYX1"/>
<gene>
    <name evidence="2" type="ORF">KC01_LOCUS12575</name>
</gene>
<keyword evidence="3" id="KW-1185">Reference proteome</keyword>
<sequence>MSSRNALGGVRKGGGGIGAGASVPRDYDECLRRLIARRQLAPIAPAWLQPVIALYLLTLTDTWTEAPCAVCPPVTQRTSVEQGSAEGPDPDPSKLLSPESGLDPVAGRELSEGAQTVVTVVRGRRDGWHMFERDTPTTRAGD</sequence>
<evidence type="ECO:0000313" key="3">
    <source>
        <dbReference type="Proteomes" id="UP001497482"/>
    </source>
</evidence>
<dbReference type="EMBL" id="OZ035837">
    <property type="protein sequence ID" value="CAL1581860.1"/>
    <property type="molecule type" value="Genomic_DNA"/>
</dbReference>
<organism evidence="2 3">
    <name type="scientific">Knipowitschia caucasica</name>
    <name type="common">Caucasian dwarf goby</name>
    <name type="synonym">Pomatoschistus caucasicus</name>
    <dbReference type="NCBI Taxonomy" id="637954"/>
    <lineage>
        <taxon>Eukaryota</taxon>
        <taxon>Metazoa</taxon>
        <taxon>Chordata</taxon>
        <taxon>Craniata</taxon>
        <taxon>Vertebrata</taxon>
        <taxon>Euteleostomi</taxon>
        <taxon>Actinopterygii</taxon>
        <taxon>Neopterygii</taxon>
        <taxon>Teleostei</taxon>
        <taxon>Neoteleostei</taxon>
        <taxon>Acanthomorphata</taxon>
        <taxon>Gobiaria</taxon>
        <taxon>Gobiiformes</taxon>
        <taxon>Gobioidei</taxon>
        <taxon>Gobiidae</taxon>
        <taxon>Gobiinae</taxon>
        <taxon>Knipowitschia</taxon>
    </lineage>
</organism>
<reference evidence="2 3" key="1">
    <citation type="submission" date="2024-04" db="EMBL/GenBank/DDBJ databases">
        <authorList>
            <person name="Waldvogel A.-M."/>
            <person name="Schoenle A."/>
        </authorList>
    </citation>
    <scope>NUCLEOTIDE SEQUENCE [LARGE SCALE GENOMIC DNA]</scope>
</reference>
<feature type="region of interest" description="Disordered" evidence="1">
    <location>
        <begin position="75"/>
        <end position="109"/>
    </location>
</feature>